<accession>A0A9W8B791</accession>
<evidence type="ECO:0000256" key="1">
    <source>
        <dbReference type="ARBA" id="ARBA00022737"/>
    </source>
</evidence>
<evidence type="ECO:0000256" key="2">
    <source>
        <dbReference type="ARBA" id="ARBA00022803"/>
    </source>
</evidence>
<evidence type="ECO:0000313" key="8">
    <source>
        <dbReference type="Proteomes" id="UP001151582"/>
    </source>
</evidence>
<reference evidence="7" key="1">
    <citation type="submission" date="2022-07" db="EMBL/GenBank/DDBJ databases">
        <title>Phylogenomic reconstructions and comparative analyses of Kickxellomycotina fungi.</title>
        <authorList>
            <person name="Reynolds N.K."/>
            <person name="Stajich J.E."/>
            <person name="Barry K."/>
            <person name="Grigoriev I.V."/>
            <person name="Crous P."/>
            <person name="Smith M.E."/>
        </authorList>
    </citation>
    <scope>NUCLEOTIDE SEQUENCE</scope>
    <source>
        <strain evidence="7">RSA 567</strain>
    </source>
</reference>
<dbReference type="PROSITE" id="PS50005">
    <property type="entry name" value="TPR"/>
    <property type="match status" value="1"/>
</dbReference>
<dbReference type="InterPro" id="IPR044059">
    <property type="entry name" value="Csn1/TTC4_wheel"/>
</dbReference>
<dbReference type="Pfam" id="PF18972">
    <property type="entry name" value="Wheel"/>
    <property type="match status" value="1"/>
</dbReference>
<dbReference type="InterPro" id="IPR019734">
    <property type="entry name" value="TPR_rpt"/>
</dbReference>
<dbReference type="GO" id="GO:0005829">
    <property type="term" value="C:cytosol"/>
    <property type="evidence" value="ECO:0007669"/>
    <property type="project" value="TreeGrafter"/>
</dbReference>
<dbReference type="GO" id="GO:0005634">
    <property type="term" value="C:nucleus"/>
    <property type="evidence" value="ECO:0007669"/>
    <property type="project" value="TreeGrafter"/>
</dbReference>
<evidence type="ECO:0000256" key="5">
    <source>
        <dbReference type="SAM" id="Coils"/>
    </source>
</evidence>
<dbReference type="OrthoDB" id="420195at2759"/>
<dbReference type="GO" id="GO:0006457">
    <property type="term" value="P:protein folding"/>
    <property type="evidence" value="ECO:0007669"/>
    <property type="project" value="TreeGrafter"/>
</dbReference>
<feature type="coiled-coil region" evidence="5">
    <location>
        <begin position="183"/>
        <end position="219"/>
    </location>
</feature>
<dbReference type="PANTHER" id="PTHR46035">
    <property type="entry name" value="TETRATRICOPEPTIDE REPEAT PROTEIN 4"/>
    <property type="match status" value="1"/>
</dbReference>
<keyword evidence="5" id="KW-0175">Coiled coil</keyword>
<evidence type="ECO:0000256" key="3">
    <source>
        <dbReference type="ARBA" id="ARBA00023602"/>
    </source>
</evidence>
<evidence type="ECO:0000256" key="4">
    <source>
        <dbReference type="PROSITE-ProRule" id="PRU00339"/>
    </source>
</evidence>
<dbReference type="InterPro" id="IPR011990">
    <property type="entry name" value="TPR-like_helical_dom_sf"/>
</dbReference>
<proteinExistence type="inferred from homology"/>
<gene>
    <name evidence="7" type="primary">CNS1</name>
    <name evidence="7" type="ORF">H4R34_000875</name>
</gene>
<evidence type="ECO:0000259" key="6">
    <source>
        <dbReference type="Pfam" id="PF18972"/>
    </source>
</evidence>
<dbReference type="Pfam" id="PF12895">
    <property type="entry name" value="ANAPC3"/>
    <property type="match status" value="1"/>
</dbReference>
<keyword evidence="8" id="KW-1185">Reference proteome</keyword>
<feature type="repeat" description="TPR" evidence="4">
    <location>
        <begin position="113"/>
        <end position="146"/>
    </location>
</feature>
<keyword evidence="2 4" id="KW-0802">TPR repeat</keyword>
<feature type="domain" description="Cns1/TTC4 wheel" evidence="6">
    <location>
        <begin position="252"/>
        <end position="366"/>
    </location>
</feature>
<organism evidence="7 8">
    <name type="scientific">Dimargaris verticillata</name>
    <dbReference type="NCBI Taxonomy" id="2761393"/>
    <lineage>
        <taxon>Eukaryota</taxon>
        <taxon>Fungi</taxon>
        <taxon>Fungi incertae sedis</taxon>
        <taxon>Zoopagomycota</taxon>
        <taxon>Kickxellomycotina</taxon>
        <taxon>Dimargaritomycetes</taxon>
        <taxon>Dimargaritales</taxon>
        <taxon>Dimargaritaceae</taxon>
        <taxon>Dimargaris</taxon>
    </lineage>
</organism>
<evidence type="ECO:0000313" key="7">
    <source>
        <dbReference type="EMBL" id="KAJ1984070.1"/>
    </source>
</evidence>
<keyword evidence="1" id="KW-0677">Repeat</keyword>
<comment type="similarity">
    <text evidence="3">Belongs to the TTC4 family.</text>
</comment>
<sequence length="371" mass="42103">MDDQGPAVQFRSVDDATKYKPRAPDEFLTEMMQSPLFMKGMDQELTEEDAEKNPTLAALQSLAFEGSPTEVATNFKNQGNECFREGGKRKYRDAIAYYTKAIQQDCDDRELTATCYTNRAAVNLSLQNYRRAILDCKSALEINPKNVKALYRSARACLALEKFEEAIECCKWGLAFGPDNKSLNRLLEEVVKAESTAKAREAKRLAAEAEAREQQQRLTEALAVRNVRMSDQSYGSHAWDKPSDYQVKLDPQTNQLVWPVALLYPEFKQSDFIPDFDEMATFRDHLTHIFAQPAPWDPEHYYRPDALDVYFEYVPTATSTPKLLRVGVDCSLQGVLGHSKYTVVNGIPSFIILSPRSPFTAQFLKQYQSPS</sequence>
<protein>
    <submittedName>
        <fullName evidence="7">HSP70/90 co-chaperone</fullName>
    </submittedName>
</protein>
<dbReference type="EMBL" id="JANBQB010000031">
    <property type="protein sequence ID" value="KAJ1984070.1"/>
    <property type="molecule type" value="Genomic_DNA"/>
</dbReference>
<dbReference type="SMART" id="SM00028">
    <property type="entry name" value="TPR"/>
    <property type="match status" value="3"/>
</dbReference>
<dbReference type="Proteomes" id="UP001151582">
    <property type="component" value="Unassembled WGS sequence"/>
</dbReference>
<dbReference type="PANTHER" id="PTHR46035:SF1">
    <property type="entry name" value="TETRATRICOPEPTIDE REPEAT PROTEIN 4"/>
    <property type="match status" value="1"/>
</dbReference>
<dbReference type="SUPFAM" id="SSF48452">
    <property type="entry name" value="TPR-like"/>
    <property type="match status" value="1"/>
</dbReference>
<dbReference type="CDD" id="cd21380">
    <property type="entry name" value="CTWD_Cns1"/>
    <property type="match status" value="1"/>
</dbReference>
<name>A0A9W8B791_9FUNG</name>
<dbReference type="AlphaFoldDB" id="A0A9W8B791"/>
<comment type="caution">
    <text evidence="7">The sequence shown here is derived from an EMBL/GenBank/DDBJ whole genome shotgun (WGS) entry which is preliminary data.</text>
</comment>
<dbReference type="GO" id="GO:0051879">
    <property type="term" value="F:Hsp90 protein binding"/>
    <property type="evidence" value="ECO:0007669"/>
    <property type="project" value="InterPro"/>
</dbReference>
<dbReference type="GO" id="GO:0030544">
    <property type="term" value="F:Hsp70 protein binding"/>
    <property type="evidence" value="ECO:0007669"/>
    <property type="project" value="TreeGrafter"/>
</dbReference>
<dbReference type="Gene3D" id="1.25.40.10">
    <property type="entry name" value="Tetratricopeptide repeat domain"/>
    <property type="match status" value="1"/>
</dbReference>